<keyword evidence="1" id="KW-0732">Signal</keyword>
<dbReference type="RefSeq" id="WP_091549133.1">
    <property type="nucleotide sequence ID" value="NZ_FONY01000048.1"/>
</dbReference>
<evidence type="ECO:0000313" key="3">
    <source>
        <dbReference type="EMBL" id="SFF52519.1"/>
    </source>
</evidence>
<feature type="domain" description="Secretion system C-terminal sorting" evidence="2">
    <location>
        <begin position="772"/>
        <end position="849"/>
    </location>
</feature>
<protein>
    <submittedName>
        <fullName evidence="3">Por secretion system C-terminal sorting domain-containing protein</fullName>
    </submittedName>
</protein>
<evidence type="ECO:0000256" key="1">
    <source>
        <dbReference type="SAM" id="SignalP"/>
    </source>
</evidence>
<feature type="chain" id="PRO_5011498484" evidence="1">
    <location>
        <begin position="24"/>
        <end position="851"/>
    </location>
</feature>
<dbReference type="Pfam" id="PF18962">
    <property type="entry name" value="Por_Secre_tail"/>
    <property type="match status" value="1"/>
</dbReference>
<reference evidence="3 4" key="1">
    <citation type="submission" date="2016-10" db="EMBL/GenBank/DDBJ databases">
        <authorList>
            <person name="de Groot N.N."/>
        </authorList>
    </citation>
    <scope>NUCLEOTIDE SEQUENCE [LARGE SCALE GENOMIC DNA]</scope>
    <source>
        <strain>GEY</strain>
        <strain evidence="4">DSM 9560</strain>
    </source>
</reference>
<accession>A0A1I2JE04</accession>
<evidence type="ECO:0000313" key="4">
    <source>
        <dbReference type="Proteomes" id="UP000199513"/>
    </source>
</evidence>
<evidence type="ECO:0000259" key="2">
    <source>
        <dbReference type="Pfam" id="PF18962"/>
    </source>
</evidence>
<sequence length="851" mass="94338">MQIHRTLTLVLCLLFVVFFPALSQTQDTQKGKVVRDFGEQVLRKFPIVVCYKSGESGTLRIPPPEIYLQRKANARTEAGANIVVQYSANFPNAAVNAFEYAVDIWRNLIYTPVTINVQANWSALGANVLGSANTTSYRRSPLFPKFPVWYPQALAEKFTGRNLNNNEPDIMANFSSNNPNWYFGTDGRPASNQIDFASIVLHELAHGLGFAAQVNIESNNGTLGLESGGTRNPTVYDTYVADERGRFLADTNIFRNPSAELATAYRSDNLFFESPYVISKNNGQGIKLYAPSMFSRGSSISHLDQNTYRGTRDALMTPAASNGESILDPGPLATNMLVEMGWILTKIEHTPINNSDQIDKPIDFRVRLVSDTTRNFNRFTVNLIYSEDRFRTAGKTEAMRVGANGEFSFQLPAPNANKEIYYYFSAKSPEGREIVLPSTGSRLPFGFAVAIDNDPPVITHTPDAFILESTDTLLVAATITDLLGVDTAYLEYAINDQPLRGIPLFDLGDDAFGNIIAFPAGSLTAGGTLKYRITAIDVSSKKNKAVSPSADGFHTVRIEGFGQARASYENNFDAPSDDFFGASFRIEQPDGFSNGAIHSDHPYKDGTGLTSVAGYSGSDYIYQLKFPIIVKNQDAFIRFDEIVLVEPGDPGSVFGDFEFWDYVIVEASRDRGRTWTRLLDGYDSRANNDWLTAYNRRIVGNNSTTVGTPSLFRPRIINLLDRLRPNDEVLVRFRLFSDEAAHGWGWAIDNLQIQSGVVGLDEYLVSKEDVKVYPNPSQGTFAIYAQFKKNVKQLKTVVTDLAGRQIYADDSAVKGLIYQQNIALPQLSAGMYLVHLYIDGNLVTKKIVIQP</sequence>
<dbReference type="NCBIfam" id="TIGR04183">
    <property type="entry name" value="Por_Secre_tail"/>
    <property type="match status" value="1"/>
</dbReference>
<dbReference type="InterPro" id="IPR026444">
    <property type="entry name" value="Secre_tail"/>
</dbReference>
<gene>
    <name evidence="3" type="ORF">SAMN04488541_104811</name>
</gene>
<dbReference type="OrthoDB" id="614750at2"/>
<dbReference type="STRING" id="1003.SAMN04488541_104811"/>
<keyword evidence="4" id="KW-1185">Reference proteome</keyword>
<feature type="signal peptide" evidence="1">
    <location>
        <begin position="1"/>
        <end position="23"/>
    </location>
</feature>
<proteinExistence type="predicted"/>
<name>A0A1I2JE04_9BACT</name>
<organism evidence="3 4">
    <name type="scientific">Thermoflexibacter ruber</name>
    <dbReference type="NCBI Taxonomy" id="1003"/>
    <lineage>
        <taxon>Bacteria</taxon>
        <taxon>Pseudomonadati</taxon>
        <taxon>Bacteroidota</taxon>
        <taxon>Cytophagia</taxon>
        <taxon>Cytophagales</taxon>
        <taxon>Thermoflexibacteraceae</taxon>
        <taxon>Thermoflexibacter</taxon>
    </lineage>
</organism>
<dbReference type="EMBL" id="FONY01000048">
    <property type="protein sequence ID" value="SFF52519.1"/>
    <property type="molecule type" value="Genomic_DNA"/>
</dbReference>
<dbReference type="AlphaFoldDB" id="A0A1I2JE04"/>
<dbReference type="Proteomes" id="UP000199513">
    <property type="component" value="Unassembled WGS sequence"/>
</dbReference>